<dbReference type="InterPro" id="IPR050638">
    <property type="entry name" value="AA-Vitamin_Transporters"/>
</dbReference>
<keyword evidence="9" id="KW-1185">Reference proteome</keyword>
<dbReference type="Proteomes" id="UP001595823">
    <property type="component" value="Unassembled WGS sequence"/>
</dbReference>
<name>A0ABV8TUD1_9ACTN</name>
<evidence type="ECO:0000256" key="5">
    <source>
        <dbReference type="ARBA" id="ARBA00023136"/>
    </source>
</evidence>
<dbReference type="InterPro" id="IPR037185">
    <property type="entry name" value="EmrE-like"/>
</dbReference>
<keyword evidence="5 6" id="KW-0472">Membrane</keyword>
<dbReference type="SUPFAM" id="SSF103481">
    <property type="entry name" value="Multidrug resistance efflux transporter EmrE"/>
    <property type="match status" value="2"/>
</dbReference>
<keyword evidence="3 6" id="KW-0812">Transmembrane</keyword>
<comment type="caution">
    <text evidence="8">The sequence shown here is derived from an EMBL/GenBank/DDBJ whole genome shotgun (WGS) entry which is preliminary data.</text>
</comment>
<accession>A0ABV8TUD1</accession>
<gene>
    <name evidence="8" type="ORF">ACFPET_03245</name>
</gene>
<evidence type="ECO:0000256" key="1">
    <source>
        <dbReference type="ARBA" id="ARBA00004141"/>
    </source>
</evidence>
<feature type="transmembrane region" description="Helical" evidence="6">
    <location>
        <begin position="301"/>
        <end position="320"/>
    </location>
</feature>
<evidence type="ECO:0000256" key="3">
    <source>
        <dbReference type="ARBA" id="ARBA00022692"/>
    </source>
</evidence>
<organism evidence="8 9">
    <name type="scientific">Salininema proteolyticum</name>
    <dbReference type="NCBI Taxonomy" id="1607685"/>
    <lineage>
        <taxon>Bacteria</taxon>
        <taxon>Bacillati</taxon>
        <taxon>Actinomycetota</taxon>
        <taxon>Actinomycetes</taxon>
        <taxon>Glycomycetales</taxon>
        <taxon>Glycomycetaceae</taxon>
        <taxon>Salininema</taxon>
    </lineage>
</organism>
<dbReference type="RefSeq" id="WP_380617943.1">
    <property type="nucleotide sequence ID" value="NZ_JBHSDK010000003.1"/>
</dbReference>
<feature type="transmembrane region" description="Helical" evidence="6">
    <location>
        <begin position="97"/>
        <end position="117"/>
    </location>
</feature>
<feature type="domain" description="EamA" evidence="7">
    <location>
        <begin position="19"/>
        <end position="168"/>
    </location>
</feature>
<comment type="subcellular location">
    <subcellularLocation>
        <location evidence="1">Membrane</location>
        <topology evidence="1">Multi-pass membrane protein</topology>
    </subcellularLocation>
</comment>
<evidence type="ECO:0000256" key="2">
    <source>
        <dbReference type="ARBA" id="ARBA00007362"/>
    </source>
</evidence>
<reference evidence="9" key="1">
    <citation type="journal article" date="2019" name="Int. J. Syst. Evol. Microbiol.">
        <title>The Global Catalogue of Microorganisms (GCM) 10K type strain sequencing project: providing services to taxonomists for standard genome sequencing and annotation.</title>
        <authorList>
            <consortium name="The Broad Institute Genomics Platform"/>
            <consortium name="The Broad Institute Genome Sequencing Center for Infectious Disease"/>
            <person name="Wu L."/>
            <person name="Ma J."/>
        </authorList>
    </citation>
    <scope>NUCLEOTIDE SEQUENCE [LARGE SCALE GENOMIC DNA]</scope>
    <source>
        <strain evidence="9">IBRC-M 10908</strain>
    </source>
</reference>
<feature type="transmembrane region" description="Helical" evidence="6">
    <location>
        <begin position="153"/>
        <end position="173"/>
    </location>
</feature>
<evidence type="ECO:0000256" key="4">
    <source>
        <dbReference type="ARBA" id="ARBA00022989"/>
    </source>
</evidence>
<evidence type="ECO:0000313" key="8">
    <source>
        <dbReference type="EMBL" id="MFC4334207.1"/>
    </source>
</evidence>
<feature type="transmembrane region" description="Helical" evidence="6">
    <location>
        <begin position="210"/>
        <end position="231"/>
    </location>
</feature>
<evidence type="ECO:0000259" key="7">
    <source>
        <dbReference type="Pfam" id="PF00892"/>
    </source>
</evidence>
<feature type="transmembrane region" description="Helical" evidence="6">
    <location>
        <begin position="54"/>
        <end position="70"/>
    </location>
</feature>
<dbReference type="InterPro" id="IPR000620">
    <property type="entry name" value="EamA_dom"/>
</dbReference>
<dbReference type="Pfam" id="PF00892">
    <property type="entry name" value="EamA"/>
    <property type="match status" value="2"/>
</dbReference>
<sequence>MSTSTRIPTPLRGHDSARRGLLFLTATGLSWGTTGAAADLVYRLGDMGPAAVSFWRHLGGLVLLGAFTVLRPRRGGRPTGATGRQGLGPLRTPPRRLGLLIAIGVGMAVFQTAYFAAVEATGVAVATIVTLGSGPVLTALGGRALLAERVGGAGAAAMAGALLGLGVLVGANAEGVVRPSGVALGLLSAGGYAAVTLLSRSAGRGSDAVAPAALTLWSFGVGAAVLFPLAWLEGLLPQGEGLWPTAGVLLYMALFTTALAYPLYFAGTARVCAATASVMMLLEPATAALLAVAFLGERLTAATATGTALLLASIVGLALAESRRRTG</sequence>
<feature type="transmembrane region" description="Helical" evidence="6">
    <location>
        <begin position="123"/>
        <end position="146"/>
    </location>
</feature>
<protein>
    <submittedName>
        <fullName evidence="8">DMT family transporter</fullName>
    </submittedName>
</protein>
<feature type="domain" description="EamA" evidence="7">
    <location>
        <begin position="180"/>
        <end position="317"/>
    </location>
</feature>
<keyword evidence="4 6" id="KW-1133">Transmembrane helix</keyword>
<evidence type="ECO:0000256" key="6">
    <source>
        <dbReference type="SAM" id="Phobius"/>
    </source>
</evidence>
<comment type="similarity">
    <text evidence="2">Belongs to the EamA transporter family.</text>
</comment>
<proteinExistence type="inferred from homology"/>
<dbReference type="Gene3D" id="1.10.3730.20">
    <property type="match status" value="1"/>
</dbReference>
<dbReference type="PANTHER" id="PTHR32322">
    <property type="entry name" value="INNER MEMBRANE TRANSPORTER"/>
    <property type="match status" value="1"/>
</dbReference>
<dbReference type="PANTHER" id="PTHR32322:SF2">
    <property type="entry name" value="EAMA DOMAIN-CONTAINING PROTEIN"/>
    <property type="match status" value="1"/>
</dbReference>
<feature type="transmembrane region" description="Helical" evidence="6">
    <location>
        <begin position="21"/>
        <end position="42"/>
    </location>
</feature>
<feature type="transmembrane region" description="Helical" evidence="6">
    <location>
        <begin position="243"/>
        <end position="264"/>
    </location>
</feature>
<feature type="transmembrane region" description="Helical" evidence="6">
    <location>
        <begin position="271"/>
        <end position="295"/>
    </location>
</feature>
<evidence type="ECO:0000313" key="9">
    <source>
        <dbReference type="Proteomes" id="UP001595823"/>
    </source>
</evidence>
<dbReference type="EMBL" id="JBHSDK010000003">
    <property type="protein sequence ID" value="MFC4334207.1"/>
    <property type="molecule type" value="Genomic_DNA"/>
</dbReference>
<feature type="transmembrane region" description="Helical" evidence="6">
    <location>
        <begin position="179"/>
        <end position="198"/>
    </location>
</feature>